<evidence type="ECO:0000313" key="2">
    <source>
        <dbReference type="Proteomes" id="UP000191133"/>
    </source>
</evidence>
<dbReference type="AlphaFoldDB" id="A0A1W1GX87"/>
<dbReference type="EMBL" id="FWEU01000002">
    <property type="protein sequence ID" value="SLM23950.1"/>
    <property type="molecule type" value="Genomic_DNA"/>
</dbReference>
<sequence length="40" mass="4315">MKGDKIDHARLNNISTARSGLVKSVLANATTILLRINATH</sequence>
<reference evidence="2" key="1">
    <citation type="submission" date="2016-10" db="EMBL/GenBank/DDBJ databases">
        <authorList>
            <person name="Varghese N."/>
        </authorList>
    </citation>
    <scope>NUCLEOTIDE SEQUENCE [LARGE SCALE GENOMIC DNA]</scope>
    <source>
        <strain evidence="2">92MFCol6.1</strain>
    </source>
</reference>
<gene>
    <name evidence="1" type="ORF">SAMN04488690_1657</name>
</gene>
<accession>A0A1W1GX87</accession>
<name>A0A1W1GX87_9GAMM</name>
<proteinExistence type="predicted"/>
<protein>
    <submittedName>
        <fullName evidence="1">Uncharacterized protein</fullName>
    </submittedName>
</protein>
<dbReference type="Proteomes" id="UP000191133">
    <property type="component" value="Unassembled WGS sequence"/>
</dbReference>
<evidence type="ECO:0000313" key="1">
    <source>
        <dbReference type="EMBL" id="SLM23950.1"/>
    </source>
</evidence>
<organism evidence="1 2">
    <name type="scientific">Stenotrophomonas indicatrix</name>
    <dbReference type="NCBI Taxonomy" id="2045451"/>
    <lineage>
        <taxon>Bacteria</taxon>
        <taxon>Pseudomonadati</taxon>
        <taxon>Pseudomonadota</taxon>
        <taxon>Gammaproteobacteria</taxon>
        <taxon>Lysobacterales</taxon>
        <taxon>Lysobacteraceae</taxon>
        <taxon>Stenotrophomonas</taxon>
    </lineage>
</organism>